<gene>
    <name evidence="10" type="ORF">BJX63DRAFT_137274</name>
</gene>
<feature type="region of interest" description="Disordered" evidence="8">
    <location>
        <begin position="122"/>
        <end position="161"/>
    </location>
</feature>
<keyword evidence="7" id="KW-0539">Nucleus</keyword>
<comment type="caution">
    <text evidence="10">The sequence shown here is derived from an EMBL/GenBank/DDBJ whole genome shotgun (WGS) entry which is preliminary data.</text>
</comment>
<dbReference type="EMBL" id="JBFXLT010000022">
    <property type="protein sequence ID" value="KAL2816486.1"/>
    <property type="molecule type" value="Genomic_DNA"/>
</dbReference>
<keyword evidence="3" id="KW-0862">Zinc</keyword>
<evidence type="ECO:0000256" key="6">
    <source>
        <dbReference type="ARBA" id="ARBA00023163"/>
    </source>
</evidence>
<reference evidence="10 11" key="1">
    <citation type="submission" date="2024-07" db="EMBL/GenBank/DDBJ databases">
        <title>Section-level genome sequencing and comparative genomics of Aspergillus sections Usti and Cavernicolus.</title>
        <authorList>
            <consortium name="Lawrence Berkeley National Laboratory"/>
            <person name="Nybo J.L."/>
            <person name="Vesth T.C."/>
            <person name="Theobald S."/>
            <person name="Frisvad J.C."/>
            <person name="Larsen T.O."/>
            <person name="Kjaerboelling I."/>
            <person name="Rothschild-Mancinelli K."/>
            <person name="Lyhne E.K."/>
            <person name="Kogle M.E."/>
            <person name="Barry K."/>
            <person name="Clum A."/>
            <person name="Na H."/>
            <person name="Ledsgaard L."/>
            <person name="Lin J."/>
            <person name="Lipzen A."/>
            <person name="Kuo A."/>
            <person name="Riley R."/>
            <person name="Mondo S."/>
            <person name="Labutti K."/>
            <person name="Haridas S."/>
            <person name="Pangalinan J."/>
            <person name="Salamov A.A."/>
            <person name="Simmons B.A."/>
            <person name="Magnuson J.K."/>
            <person name="Chen J."/>
            <person name="Drula E."/>
            <person name="Henrissat B."/>
            <person name="Wiebenga A."/>
            <person name="Lubbers R.J."/>
            <person name="Gomes A.C."/>
            <person name="Makela M.R."/>
            <person name="Stajich J."/>
            <person name="Grigoriev I.V."/>
            <person name="Mortensen U.H."/>
            <person name="De Vries R.P."/>
            <person name="Baker S.E."/>
            <person name="Andersen M.R."/>
        </authorList>
    </citation>
    <scope>NUCLEOTIDE SEQUENCE [LARGE SCALE GENOMIC DNA]</scope>
    <source>
        <strain evidence="10 11">CBS 588.65</strain>
    </source>
</reference>
<evidence type="ECO:0000256" key="1">
    <source>
        <dbReference type="ARBA" id="ARBA00004123"/>
    </source>
</evidence>
<evidence type="ECO:0000256" key="3">
    <source>
        <dbReference type="ARBA" id="ARBA00022833"/>
    </source>
</evidence>
<keyword evidence="6" id="KW-0804">Transcription</keyword>
<dbReference type="Proteomes" id="UP001610334">
    <property type="component" value="Unassembled WGS sequence"/>
</dbReference>
<evidence type="ECO:0000256" key="4">
    <source>
        <dbReference type="ARBA" id="ARBA00023008"/>
    </source>
</evidence>
<evidence type="ECO:0000256" key="8">
    <source>
        <dbReference type="SAM" id="MobiDB-lite"/>
    </source>
</evidence>
<dbReference type="InterPro" id="IPR051763">
    <property type="entry name" value="Copper_Homeo_Regul"/>
</dbReference>
<evidence type="ECO:0000313" key="11">
    <source>
        <dbReference type="Proteomes" id="UP001610334"/>
    </source>
</evidence>
<evidence type="ECO:0000259" key="9">
    <source>
        <dbReference type="PROSITE" id="PS50073"/>
    </source>
</evidence>
<comment type="subcellular location">
    <subcellularLocation>
        <location evidence="1">Nucleus</location>
    </subcellularLocation>
</comment>
<evidence type="ECO:0000256" key="2">
    <source>
        <dbReference type="ARBA" id="ARBA00022723"/>
    </source>
</evidence>
<dbReference type="PANTHER" id="PTHR28088:SF9">
    <property type="entry name" value="TRANSCRIPTION FACTOR GRISEA, PUTATIVE (AFU_ORTHOLOGUE AFUA_1G13190)-RELATED"/>
    <property type="match status" value="1"/>
</dbReference>
<organism evidence="10 11">
    <name type="scientific">Aspergillus granulosus</name>
    <dbReference type="NCBI Taxonomy" id="176169"/>
    <lineage>
        <taxon>Eukaryota</taxon>
        <taxon>Fungi</taxon>
        <taxon>Dikarya</taxon>
        <taxon>Ascomycota</taxon>
        <taxon>Pezizomycotina</taxon>
        <taxon>Eurotiomycetes</taxon>
        <taxon>Eurotiomycetidae</taxon>
        <taxon>Eurotiales</taxon>
        <taxon>Aspergillaceae</taxon>
        <taxon>Aspergillus</taxon>
        <taxon>Aspergillus subgen. Nidulantes</taxon>
    </lineage>
</organism>
<dbReference type="Gene3D" id="3.90.430.10">
    <property type="entry name" value="Copper fist DNA-binding domain"/>
    <property type="match status" value="1"/>
</dbReference>
<keyword evidence="4" id="KW-0186">Copper</keyword>
<dbReference type="InterPro" id="IPR036395">
    <property type="entry name" value="Cu_fist_DNA-bd_dom_sf"/>
</dbReference>
<dbReference type="InterPro" id="IPR001083">
    <property type="entry name" value="Cu_fist_DNA-bd_dom"/>
</dbReference>
<sequence length="227" mass="25070">MPFDEEGNKWSCDPCLRGHRSSKCQHFDRLMAKVPRSGRPSKKCPHSRQNCSCRKPYAIMEPLSYGPRSLCRLVYYVSHNPDNPDTPEPCSPNSVDNWHNPIESDFCAQPPHIPDVFNIISQAPKSPAKDPSPPGFPPTVDGSASPDTHSHTHQPGLGITSLSEGDLMVPTLYNDNTISVYEAQQGIETRGAYEFGYNMYQLGHGDPYAPNMVPSFHGWSSVFGGAP</sequence>
<feature type="domain" description="Copper-fist" evidence="9">
    <location>
        <begin position="6"/>
        <end position="41"/>
    </location>
</feature>
<dbReference type="SMART" id="SM01090">
    <property type="entry name" value="Copper-fist"/>
    <property type="match status" value="1"/>
</dbReference>
<accession>A0ABR4HLX4</accession>
<dbReference type="SMART" id="SM00412">
    <property type="entry name" value="Cu_FIST"/>
    <property type="match status" value="1"/>
</dbReference>
<evidence type="ECO:0000256" key="5">
    <source>
        <dbReference type="ARBA" id="ARBA00023015"/>
    </source>
</evidence>
<evidence type="ECO:0000313" key="10">
    <source>
        <dbReference type="EMBL" id="KAL2816486.1"/>
    </source>
</evidence>
<dbReference type="PROSITE" id="PS50073">
    <property type="entry name" value="COPPER_FIST_2"/>
    <property type="match status" value="1"/>
</dbReference>
<evidence type="ECO:0000256" key="7">
    <source>
        <dbReference type="ARBA" id="ARBA00023242"/>
    </source>
</evidence>
<dbReference type="PANTHER" id="PTHR28088">
    <property type="entry name" value="TRANSCRIPTIONAL ACTIVATOR HAA1-RELATED"/>
    <property type="match status" value="1"/>
</dbReference>
<dbReference type="Pfam" id="PF00649">
    <property type="entry name" value="Copper-fist"/>
    <property type="match status" value="1"/>
</dbReference>
<keyword evidence="11" id="KW-1185">Reference proteome</keyword>
<keyword evidence="2" id="KW-0479">Metal-binding</keyword>
<protein>
    <submittedName>
        <fullName evidence="10">Copper fist DNA binding domain-containing protein</fullName>
    </submittedName>
</protein>
<name>A0ABR4HLX4_9EURO</name>
<dbReference type="SUPFAM" id="SSF57879">
    <property type="entry name" value="Zinc domain conserved in yeast copper-regulated transcription factors"/>
    <property type="match status" value="1"/>
</dbReference>
<keyword evidence="5" id="KW-0805">Transcription regulation</keyword>
<proteinExistence type="predicted"/>